<dbReference type="AlphaFoldDB" id="X0B580"/>
<proteinExistence type="predicted"/>
<dbReference type="HOGENOM" id="CLU_2941854_0_0_1"/>
<feature type="compositionally biased region" description="Basic residues" evidence="1">
    <location>
        <begin position="1"/>
        <end position="11"/>
    </location>
</feature>
<sequence>MSPKRSIKQHHSSQAPSVASGGGRYDGYSQASRPEHNWGFVRKTAIHFNKDNPSRPDTTS</sequence>
<dbReference type="Proteomes" id="UP000030663">
    <property type="component" value="Unassembled WGS sequence"/>
</dbReference>
<feature type="region of interest" description="Disordered" evidence="1">
    <location>
        <begin position="1"/>
        <end position="37"/>
    </location>
</feature>
<accession>X0B580</accession>
<evidence type="ECO:0000313" key="3">
    <source>
        <dbReference type="Proteomes" id="UP000030663"/>
    </source>
</evidence>
<organism evidence="2 3">
    <name type="scientific">Fusarium oxysporum f. sp. raphani 54005</name>
    <dbReference type="NCBI Taxonomy" id="1089458"/>
    <lineage>
        <taxon>Eukaryota</taxon>
        <taxon>Fungi</taxon>
        <taxon>Dikarya</taxon>
        <taxon>Ascomycota</taxon>
        <taxon>Pezizomycotina</taxon>
        <taxon>Sordariomycetes</taxon>
        <taxon>Hypocreomycetidae</taxon>
        <taxon>Hypocreales</taxon>
        <taxon>Nectriaceae</taxon>
        <taxon>Fusarium</taxon>
        <taxon>Fusarium oxysporum species complex</taxon>
    </lineage>
</organism>
<dbReference type="EMBL" id="JH658666">
    <property type="protein sequence ID" value="EXK76916.1"/>
    <property type="molecule type" value="Genomic_DNA"/>
</dbReference>
<protein>
    <submittedName>
        <fullName evidence="2">Uncharacterized protein</fullName>
    </submittedName>
</protein>
<name>X0B580_FUSOX</name>
<keyword evidence="3" id="KW-1185">Reference proteome</keyword>
<evidence type="ECO:0000256" key="1">
    <source>
        <dbReference type="SAM" id="MobiDB-lite"/>
    </source>
</evidence>
<evidence type="ECO:0000313" key="2">
    <source>
        <dbReference type="EMBL" id="EXK76916.1"/>
    </source>
</evidence>
<gene>
    <name evidence="2" type="ORF">FOQG_18353</name>
</gene>
<reference evidence="2 3" key="1">
    <citation type="submission" date="2011-11" db="EMBL/GenBank/DDBJ databases">
        <title>The Genome Sequence of Fusarium oxysporum PHW815.</title>
        <authorList>
            <consortium name="The Broad Institute Genome Sequencing Platform"/>
            <person name="Ma L.-J."/>
            <person name="Gale L.R."/>
            <person name="Schwartz D.C."/>
            <person name="Zhou S."/>
            <person name="Corby-Kistler H."/>
            <person name="Young S.K."/>
            <person name="Zeng Q."/>
            <person name="Gargeya S."/>
            <person name="Fitzgerald M."/>
            <person name="Haas B."/>
            <person name="Abouelleil A."/>
            <person name="Alvarado L."/>
            <person name="Arachchi H.M."/>
            <person name="Berlin A."/>
            <person name="Brown A."/>
            <person name="Chapman S.B."/>
            <person name="Chen Z."/>
            <person name="Dunbar C."/>
            <person name="Freedman E."/>
            <person name="Gearin G."/>
            <person name="Goldberg J."/>
            <person name="Griggs A."/>
            <person name="Gujja S."/>
            <person name="Heiman D."/>
            <person name="Howarth C."/>
            <person name="Larson L."/>
            <person name="Lui A."/>
            <person name="MacDonald P.J.P."/>
            <person name="Montmayeur A."/>
            <person name="Murphy C."/>
            <person name="Neiman D."/>
            <person name="Pearson M."/>
            <person name="Priest M."/>
            <person name="Roberts A."/>
            <person name="Saif S."/>
            <person name="Shea T."/>
            <person name="Shenoy N."/>
            <person name="Sisk P."/>
            <person name="Stolte C."/>
            <person name="Sykes S."/>
            <person name="Wortman J."/>
            <person name="Nusbaum C."/>
            <person name="Birren B."/>
        </authorList>
    </citation>
    <scope>NUCLEOTIDE SEQUENCE [LARGE SCALE GENOMIC DNA]</scope>
    <source>
        <strain evidence="2 3">54005</strain>
    </source>
</reference>